<keyword evidence="1" id="KW-0479">Metal-binding</keyword>
<sequence>MDPLPPSLRRAARGTRYPPPMLKHVSFLTRDADATIAFYTGLGAVVSRDLVTAEGFRRLVLSFPGGGKLQFIQAEGEMPAPQDSWMEHVALHLPDLTASLGHLNAQGVTFSRELTLSPGGNPMAFVLDPDGRQVELLQAAREDNSAKPD</sequence>
<feature type="domain" description="VOC" evidence="2">
    <location>
        <begin position="21"/>
        <end position="139"/>
    </location>
</feature>
<evidence type="ECO:0000313" key="3">
    <source>
        <dbReference type="EMBL" id="GGJ79844.1"/>
    </source>
</evidence>
<dbReference type="CDD" id="cd06587">
    <property type="entry name" value="VOC"/>
    <property type="match status" value="1"/>
</dbReference>
<reference evidence="3" key="2">
    <citation type="submission" date="2020-09" db="EMBL/GenBank/DDBJ databases">
        <authorList>
            <person name="Sun Q."/>
            <person name="Ohkuma M."/>
        </authorList>
    </citation>
    <scope>NUCLEOTIDE SEQUENCE</scope>
    <source>
        <strain evidence="3">JCM 14371</strain>
    </source>
</reference>
<dbReference type="GO" id="GO:0046872">
    <property type="term" value="F:metal ion binding"/>
    <property type="evidence" value="ECO:0007669"/>
    <property type="project" value="UniProtKB-KW"/>
</dbReference>
<keyword evidence="3" id="KW-0456">Lyase</keyword>
<dbReference type="InterPro" id="IPR004360">
    <property type="entry name" value="Glyas_Fos-R_dOase_dom"/>
</dbReference>
<dbReference type="PROSITE" id="PS51819">
    <property type="entry name" value="VOC"/>
    <property type="match status" value="1"/>
</dbReference>
<dbReference type="AlphaFoldDB" id="A0A917PI23"/>
<dbReference type="Pfam" id="PF00903">
    <property type="entry name" value="Glyoxalase"/>
    <property type="match status" value="1"/>
</dbReference>
<evidence type="ECO:0000259" key="2">
    <source>
        <dbReference type="PROSITE" id="PS51819"/>
    </source>
</evidence>
<dbReference type="PANTHER" id="PTHR43048">
    <property type="entry name" value="METHYLMALONYL-COA EPIMERASE"/>
    <property type="match status" value="1"/>
</dbReference>
<protein>
    <submittedName>
        <fullName evidence="3">Lactoylglutathione lyase</fullName>
    </submittedName>
</protein>
<evidence type="ECO:0000256" key="1">
    <source>
        <dbReference type="ARBA" id="ARBA00022723"/>
    </source>
</evidence>
<proteinExistence type="predicted"/>
<comment type="caution">
    <text evidence="3">The sequence shown here is derived from an EMBL/GenBank/DDBJ whole genome shotgun (WGS) entry which is preliminary data.</text>
</comment>
<dbReference type="GO" id="GO:0016829">
    <property type="term" value="F:lyase activity"/>
    <property type="evidence" value="ECO:0007669"/>
    <property type="project" value="UniProtKB-KW"/>
</dbReference>
<evidence type="ECO:0000313" key="4">
    <source>
        <dbReference type="Proteomes" id="UP000635726"/>
    </source>
</evidence>
<dbReference type="Gene3D" id="3.10.180.10">
    <property type="entry name" value="2,3-Dihydroxybiphenyl 1,2-Dioxygenase, domain 1"/>
    <property type="match status" value="1"/>
</dbReference>
<accession>A0A917PI23</accession>
<keyword evidence="4" id="KW-1185">Reference proteome</keyword>
<dbReference type="GO" id="GO:0046491">
    <property type="term" value="P:L-methylmalonyl-CoA metabolic process"/>
    <property type="evidence" value="ECO:0007669"/>
    <property type="project" value="TreeGrafter"/>
</dbReference>
<dbReference type="InterPro" id="IPR051785">
    <property type="entry name" value="MMCE/EMCE_epimerase"/>
</dbReference>
<dbReference type="EMBL" id="BMOE01000008">
    <property type="protein sequence ID" value="GGJ79844.1"/>
    <property type="molecule type" value="Genomic_DNA"/>
</dbReference>
<dbReference type="PANTHER" id="PTHR43048:SF5">
    <property type="entry name" value="BLR5325 PROTEIN"/>
    <property type="match status" value="1"/>
</dbReference>
<dbReference type="InterPro" id="IPR037523">
    <property type="entry name" value="VOC_core"/>
</dbReference>
<name>A0A917PI23_9DEIO</name>
<dbReference type="GO" id="GO:0004493">
    <property type="term" value="F:methylmalonyl-CoA epimerase activity"/>
    <property type="evidence" value="ECO:0007669"/>
    <property type="project" value="TreeGrafter"/>
</dbReference>
<dbReference type="InterPro" id="IPR029068">
    <property type="entry name" value="Glyas_Bleomycin-R_OHBP_Dase"/>
</dbReference>
<gene>
    <name evidence="3" type="ORF">GCM10008939_24620</name>
</gene>
<reference evidence="3" key="1">
    <citation type="journal article" date="2014" name="Int. J. Syst. Evol. Microbiol.">
        <title>Complete genome sequence of Corynebacterium casei LMG S-19264T (=DSM 44701T), isolated from a smear-ripened cheese.</title>
        <authorList>
            <consortium name="US DOE Joint Genome Institute (JGI-PGF)"/>
            <person name="Walter F."/>
            <person name="Albersmeier A."/>
            <person name="Kalinowski J."/>
            <person name="Ruckert C."/>
        </authorList>
    </citation>
    <scope>NUCLEOTIDE SEQUENCE</scope>
    <source>
        <strain evidence="3">JCM 14371</strain>
    </source>
</reference>
<dbReference type="SUPFAM" id="SSF54593">
    <property type="entry name" value="Glyoxalase/Bleomycin resistance protein/Dihydroxybiphenyl dioxygenase"/>
    <property type="match status" value="1"/>
</dbReference>
<dbReference type="Proteomes" id="UP000635726">
    <property type="component" value="Unassembled WGS sequence"/>
</dbReference>
<organism evidence="3 4">
    <name type="scientific">Deinococcus aquiradiocola</name>
    <dbReference type="NCBI Taxonomy" id="393059"/>
    <lineage>
        <taxon>Bacteria</taxon>
        <taxon>Thermotogati</taxon>
        <taxon>Deinococcota</taxon>
        <taxon>Deinococci</taxon>
        <taxon>Deinococcales</taxon>
        <taxon>Deinococcaceae</taxon>
        <taxon>Deinococcus</taxon>
    </lineage>
</organism>